<dbReference type="Pfam" id="PF13802">
    <property type="entry name" value="Gal_mutarotas_2"/>
    <property type="match status" value="1"/>
</dbReference>
<accession>A0ABQ4CLA1</accession>
<dbReference type="SUPFAM" id="SSF51445">
    <property type="entry name" value="(Trans)glycosidases"/>
    <property type="match status" value="1"/>
</dbReference>
<comment type="similarity">
    <text evidence="1 2">Belongs to the glycosyl hydrolase 31 family.</text>
</comment>
<dbReference type="SUPFAM" id="SSF74650">
    <property type="entry name" value="Galactose mutarotase-like"/>
    <property type="match status" value="1"/>
</dbReference>
<dbReference type="InterPro" id="IPR048488">
    <property type="entry name" value="AIMA-like_N"/>
</dbReference>
<keyword evidence="2" id="KW-0378">Hydrolase</keyword>
<keyword evidence="8" id="KW-1185">Reference proteome</keyword>
<dbReference type="RefSeq" id="WP_203711105.1">
    <property type="nucleotide sequence ID" value="NZ_BONE01000006.1"/>
</dbReference>
<feature type="domain" description="Glycosyl hydrolase family 31 C-terminal" evidence="5">
    <location>
        <begin position="650"/>
        <end position="731"/>
    </location>
</feature>
<dbReference type="SUPFAM" id="SSF51011">
    <property type="entry name" value="Glycosyl hydrolase domain"/>
    <property type="match status" value="1"/>
</dbReference>
<dbReference type="Gene3D" id="3.20.20.80">
    <property type="entry name" value="Glycosidases"/>
    <property type="match status" value="1"/>
</dbReference>
<reference evidence="7 8" key="1">
    <citation type="submission" date="2021-01" db="EMBL/GenBank/DDBJ databases">
        <title>Whole genome shotgun sequence of Asanoa siamensis NBRC 107932.</title>
        <authorList>
            <person name="Komaki H."/>
            <person name="Tamura T."/>
        </authorList>
    </citation>
    <scope>NUCLEOTIDE SEQUENCE [LARGE SCALE GENOMIC DNA]</scope>
    <source>
        <strain evidence="7 8">NBRC 107932</strain>
    </source>
</reference>
<protein>
    <recommendedName>
        <fullName evidence="9">Galactose mutarotase-like protein</fullName>
    </recommendedName>
</protein>
<dbReference type="Pfam" id="PF01055">
    <property type="entry name" value="Glyco_hydro_31_2nd"/>
    <property type="match status" value="1"/>
</dbReference>
<dbReference type="Pfam" id="PF21365">
    <property type="entry name" value="Glyco_hydro_31_3rd"/>
    <property type="match status" value="1"/>
</dbReference>
<dbReference type="Gene3D" id="2.60.40.10">
    <property type="entry name" value="Immunoglobulins"/>
    <property type="match status" value="1"/>
</dbReference>
<dbReference type="Proteomes" id="UP000604117">
    <property type="component" value="Unassembled WGS sequence"/>
</dbReference>
<sequence>MNLVTHRPHGIEHPYATSLDQRVPVLPSVGERVLLGVWADPSVTSVRCEWAGAELPLTPRVADAADAAALAGGEGHLAGAQAASLGGEGGWAVESPPLTDVAGYDYRFTATTADGRVETTAWFHVAPARWTTTPPVGLDATLVGGGERVVDGSVEWLVTGAGVHRARFALALRPGDHVVGFGERFDHLDQAGRRLDAVVFEQYKAQGAHGRTYLPMPFAHVIGPDGAGWGFHVRTSRRTWYDVGADRLVVEVALGGGTAEKVDLGVYAGSPTEVLGAFLDEAGRAEELPAWVFRLWASGNEWNTQRIVLDRMDRHRELDIPVGAVVIEAWSDEEGIMIPRDAVYAPRTDGSPFRDADFSYPADGAWPDPAGLVAELHARGIKVLLWQIPLLKTAASEPGLHAQVLAEGAALVAGGHAVREADGSPYLNRGWWFPKSLMPDLSTPETRAWWTAKRDYLVRDWDVDGFKTDGGEHAWGHDLVYGDGSRGDEGNNRYPVHYARAFGDLLRAHGKAPVTFSRSGFTGSQAHGVFWAGDEDSTWEAFRNSVTAGLTAAACGIVYWGWDLAGFSGPVPDPELYLRAAAAATFMPIMQYHSEFNHHQRPLRDRTPWHVAETSGDERVVPVFRRFAHLRERLVGYLAREAATTIATDRPLMRPLFFDHPADPHVWRRPRQWMLGADLLVDPVTAPGAVDWVSYLPAGDWVDVWTGARVAGGQERRRDVPIDLIPVYCRASAWPSFDGVFDVR</sequence>
<evidence type="ECO:0000256" key="1">
    <source>
        <dbReference type="ARBA" id="ARBA00007806"/>
    </source>
</evidence>
<keyword evidence="2" id="KW-0326">Glycosidase</keyword>
<evidence type="ECO:0000259" key="4">
    <source>
        <dbReference type="Pfam" id="PF13802"/>
    </source>
</evidence>
<dbReference type="CDD" id="cd06597">
    <property type="entry name" value="GH31_transferase_CtsY"/>
    <property type="match status" value="1"/>
</dbReference>
<evidence type="ECO:0008006" key="9">
    <source>
        <dbReference type="Google" id="ProtNLM"/>
    </source>
</evidence>
<evidence type="ECO:0000259" key="6">
    <source>
        <dbReference type="Pfam" id="PF21568"/>
    </source>
</evidence>
<name>A0ABQ4CLA1_9ACTN</name>
<feature type="domain" description="Glycoside hydrolase family 31 TIM barrel" evidence="3">
    <location>
        <begin position="288"/>
        <end position="638"/>
    </location>
</feature>
<dbReference type="InterPro" id="IPR013780">
    <property type="entry name" value="Glyco_hydro_b"/>
</dbReference>
<dbReference type="InterPro" id="IPR011013">
    <property type="entry name" value="Gal_mutarotase_sf_dom"/>
</dbReference>
<evidence type="ECO:0000256" key="2">
    <source>
        <dbReference type="RuleBase" id="RU361185"/>
    </source>
</evidence>
<dbReference type="InterPro" id="IPR017853">
    <property type="entry name" value="GH"/>
</dbReference>
<dbReference type="PANTHER" id="PTHR43863:SF2">
    <property type="entry name" value="MALTASE-GLUCOAMYLASE"/>
    <property type="match status" value="1"/>
</dbReference>
<evidence type="ECO:0000259" key="3">
    <source>
        <dbReference type="Pfam" id="PF01055"/>
    </source>
</evidence>
<dbReference type="PANTHER" id="PTHR43863">
    <property type="entry name" value="HYDROLASE, PUTATIVE (AFU_ORTHOLOGUE AFUA_1G03140)-RELATED"/>
    <property type="match status" value="1"/>
</dbReference>
<organism evidence="7 8">
    <name type="scientific">Asanoa siamensis</name>
    <dbReference type="NCBI Taxonomy" id="926357"/>
    <lineage>
        <taxon>Bacteria</taxon>
        <taxon>Bacillati</taxon>
        <taxon>Actinomycetota</taxon>
        <taxon>Actinomycetes</taxon>
        <taxon>Micromonosporales</taxon>
        <taxon>Micromonosporaceae</taxon>
        <taxon>Asanoa</taxon>
    </lineage>
</organism>
<feature type="domain" description="1,3-alpha-isomaltosidase-like N-terminal" evidence="6">
    <location>
        <begin position="10"/>
        <end position="110"/>
    </location>
</feature>
<proteinExistence type="inferred from homology"/>
<dbReference type="EMBL" id="BONE01000006">
    <property type="protein sequence ID" value="GIF71632.1"/>
    <property type="molecule type" value="Genomic_DNA"/>
</dbReference>
<evidence type="ECO:0000313" key="8">
    <source>
        <dbReference type="Proteomes" id="UP000604117"/>
    </source>
</evidence>
<dbReference type="InterPro" id="IPR013783">
    <property type="entry name" value="Ig-like_fold"/>
</dbReference>
<dbReference type="Gene3D" id="2.60.40.1180">
    <property type="entry name" value="Golgi alpha-mannosidase II"/>
    <property type="match status" value="1"/>
</dbReference>
<evidence type="ECO:0000313" key="7">
    <source>
        <dbReference type="EMBL" id="GIF71632.1"/>
    </source>
</evidence>
<dbReference type="Pfam" id="PF21568">
    <property type="entry name" value="AIMA-like_N"/>
    <property type="match status" value="1"/>
</dbReference>
<dbReference type="InterPro" id="IPR025887">
    <property type="entry name" value="Glyco_hydro_31_N_dom"/>
</dbReference>
<dbReference type="InterPro" id="IPR048395">
    <property type="entry name" value="Glyco_hydro_31_C"/>
</dbReference>
<gene>
    <name evidence="7" type="ORF">Asi02nite_11500</name>
</gene>
<dbReference type="Gene3D" id="2.60.40.1760">
    <property type="entry name" value="glycosyl hydrolase (family 31)"/>
    <property type="match status" value="1"/>
</dbReference>
<dbReference type="InterPro" id="IPR000322">
    <property type="entry name" value="Glyco_hydro_31_TIM"/>
</dbReference>
<comment type="caution">
    <text evidence="7">The sequence shown here is derived from an EMBL/GenBank/DDBJ whole genome shotgun (WGS) entry which is preliminary data.</text>
</comment>
<evidence type="ECO:0000259" key="5">
    <source>
        <dbReference type="Pfam" id="PF21365"/>
    </source>
</evidence>
<feature type="domain" description="Glycoside hydrolase family 31 N-terminal" evidence="4">
    <location>
        <begin position="162"/>
        <end position="242"/>
    </location>
</feature>
<dbReference type="InterPro" id="IPR051816">
    <property type="entry name" value="Glycosyl_Hydrolase_31"/>
</dbReference>
<dbReference type="CDD" id="cd14752">
    <property type="entry name" value="GH31_N"/>
    <property type="match status" value="1"/>
</dbReference>